<dbReference type="SUPFAM" id="SSF47203">
    <property type="entry name" value="Acyl-CoA dehydrogenase C-terminal domain-like"/>
    <property type="match status" value="1"/>
</dbReference>
<accession>A0A2V2ZVG8</accession>
<name>A0A2V2ZVG8_9BACI</name>
<proteinExistence type="inferred from homology"/>
<evidence type="ECO:0000256" key="1">
    <source>
        <dbReference type="ARBA" id="ARBA00001974"/>
    </source>
</evidence>
<dbReference type="InterPro" id="IPR013786">
    <property type="entry name" value="AcylCoA_DH/ox_N"/>
</dbReference>
<evidence type="ECO:0000256" key="9">
    <source>
        <dbReference type="ARBA" id="ARBA00042660"/>
    </source>
</evidence>
<evidence type="ECO:0000259" key="11">
    <source>
        <dbReference type="Pfam" id="PF00441"/>
    </source>
</evidence>
<evidence type="ECO:0000313" key="14">
    <source>
        <dbReference type="EMBL" id="PWW28412.1"/>
    </source>
</evidence>
<dbReference type="Gene3D" id="2.40.110.10">
    <property type="entry name" value="Butyryl-CoA Dehydrogenase, subunit A, domain 2"/>
    <property type="match status" value="1"/>
</dbReference>
<dbReference type="Pfam" id="PF00441">
    <property type="entry name" value="Acyl-CoA_dh_1"/>
    <property type="match status" value="1"/>
</dbReference>
<gene>
    <name evidence="14" type="ORF">DFO73_106228</name>
</gene>
<keyword evidence="4 10" id="KW-0285">Flavoprotein</keyword>
<dbReference type="InterPro" id="IPR050741">
    <property type="entry name" value="Acyl-CoA_dehydrogenase"/>
</dbReference>
<dbReference type="Pfam" id="PF02770">
    <property type="entry name" value="Acyl-CoA_dh_M"/>
    <property type="match status" value="1"/>
</dbReference>
<dbReference type="Proteomes" id="UP000247150">
    <property type="component" value="Unassembled WGS sequence"/>
</dbReference>
<dbReference type="FunFam" id="1.20.140.10:FF:000001">
    <property type="entry name" value="Acyl-CoA dehydrogenase"/>
    <property type="match status" value="1"/>
</dbReference>
<dbReference type="GO" id="GO:0033539">
    <property type="term" value="P:fatty acid beta-oxidation using acyl-CoA dehydrogenase"/>
    <property type="evidence" value="ECO:0007669"/>
    <property type="project" value="TreeGrafter"/>
</dbReference>
<dbReference type="Pfam" id="PF02771">
    <property type="entry name" value="Acyl-CoA_dh_N"/>
    <property type="match status" value="1"/>
</dbReference>
<evidence type="ECO:0000256" key="4">
    <source>
        <dbReference type="ARBA" id="ARBA00022630"/>
    </source>
</evidence>
<dbReference type="InterPro" id="IPR037069">
    <property type="entry name" value="AcylCoA_DH/ox_N_sf"/>
</dbReference>
<sequence>MNYGKKIYGFGGKAMAAPYIQEEHEIFRGSLRKFLEKEAYPNYEQWEEDGIIPREFWRKMGKQGFLCPDIEEKYGGSGVDWGFAVVINEELEQVGSGLVGIGLHNDIVVPYITAYGTEEQKKRWLPKCTTGETITAIAMTEPGAGSDLAGIKTTAKLEGDHYIVNGEKTFITNGIHSDLIIVACKTDPNAEPRHKGVSLLAIERDTPGFSRGRKLKKVGLHCQDTAELIFEDCKVPKENLIGEEGKGFLYLMEKLQQERLVVAIAAQVAAEEMLRLTLEYVKNRQAFGKQISRFQNTQFKIAEMATDIEMGRAFLDNLIAEHMEGKDVVTKVSMAKWKLTDNARKIAAECMQLHGGYGYMEEYEIARRFRDIPVASIYAGTNEIMKSIIAKNMGL</sequence>
<comment type="pathway">
    <text evidence="2">Siderophore biosynthesis; mycobactin biosynthesis.</text>
</comment>
<protein>
    <recommendedName>
        <fullName evidence="8">Acyl-[acyl-carrier-protein] dehydrogenase MbtN</fullName>
    </recommendedName>
    <alternativeName>
        <fullName evidence="9">Mycobactin synthase protein N</fullName>
    </alternativeName>
</protein>
<dbReference type="InterPro" id="IPR006091">
    <property type="entry name" value="Acyl-CoA_Oxase/DH_mid-dom"/>
</dbReference>
<dbReference type="GO" id="GO:0005737">
    <property type="term" value="C:cytoplasm"/>
    <property type="evidence" value="ECO:0007669"/>
    <property type="project" value="TreeGrafter"/>
</dbReference>
<dbReference type="PANTHER" id="PTHR48083:SF20">
    <property type="entry name" value="LONG-CHAIN SPECIFIC ACYL-COA DEHYDROGENASE, MITOCHONDRIAL"/>
    <property type="match status" value="1"/>
</dbReference>
<evidence type="ECO:0000256" key="2">
    <source>
        <dbReference type="ARBA" id="ARBA00005102"/>
    </source>
</evidence>
<keyword evidence="5 10" id="KW-0274">FAD</keyword>
<evidence type="ECO:0000256" key="7">
    <source>
        <dbReference type="ARBA" id="ARBA00037085"/>
    </source>
</evidence>
<dbReference type="Gene3D" id="1.10.540.10">
    <property type="entry name" value="Acyl-CoA dehydrogenase/oxidase, N-terminal domain"/>
    <property type="match status" value="1"/>
</dbReference>
<evidence type="ECO:0000256" key="3">
    <source>
        <dbReference type="ARBA" id="ARBA00009347"/>
    </source>
</evidence>
<feature type="domain" description="Acyl-CoA oxidase/dehydrogenase middle" evidence="12">
    <location>
        <begin position="136"/>
        <end position="233"/>
    </location>
</feature>
<evidence type="ECO:0000256" key="8">
    <source>
        <dbReference type="ARBA" id="ARBA00040394"/>
    </source>
</evidence>
<dbReference type="PANTHER" id="PTHR48083">
    <property type="entry name" value="MEDIUM-CHAIN SPECIFIC ACYL-COA DEHYDROGENASE, MITOCHONDRIAL-RELATED"/>
    <property type="match status" value="1"/>
</dbReference>
<dbReference type="FunFam" id="2.40.110.10:FF:000002">
    <property type="entry name" value="Acyl-CoA dehydrogenase fadE12"/>
    <property type="match status" value="1"/>
</dbReference>
<reference evidence="14 15" key="1">
    <citation type="submission" date="2018-05" db="EMBL/GenBank/DDBJ databases">
        <title>Freshwater and sediment microbial communities from various areas in North America, analyzing microbe dynamics in response to fracking.</title>
        <authorList>
            <person name="Lamendella R."/>
        </authorList>
    </citation>
    <scope>NUCLEOTIDE SEQUENCE [LARGE SCALE GENOMIC DNA]</scope>
    <source>
        <strain evidence="14 15">15_TX</strain>
    </source>
</reference>
<evidence type="ECO:0000256" key="6">
    <source>
        <dbReference type="ARBA" id="ARBA00023002"/>
    </source>
</evidence>
<dbReference type="GO" id="GO:0003995">
    <property type="term" value="F:acyl-CoA dehydrogenase activity"/>
    <property type="evidence" value="ECO:0007669"/>
    <property type="project" value="InterPro"/>
</dbReference>
<comment type="similarity">
    <text evidence="3 10">Belongs to the acyl-CoA dehydrogenase family.</text>
</comment>
<dbReference type="GO" id="GO:0050660">
    <property type="term" value="F:flavin adenine dinucleotide binding"/>
    <property type="evidence" value="ECO:0007669"/>
    <property type="project" value="InterPro"/>
</dbReference>
<comment type="function">
    <text evidence="7">Catalyzes the dehydrogenation at the alpha-beta position of ACP-bound acyl chains. This results in the introduction of a double bond in the lipidic chain, which is further transferred to the epsilon-amino group of lysine residue in the mycobactin core by MbtK.</text>
</comment>
<evidence type="ECO:0000259" key="12">
    <source>
        <dbReference type="Pfam" id="PF02770"/>
    </source>
</evidence>
<evidence type="ECO:0000256" key="10">
    <source>
        <dbReference type="RuleBase" id="RU362125"/>
    </source>
</evidence>
<dbReference type="PROSITE" id="PS00072">
    <property type="entry name" value="ACYL_COA_DH_1"/>
    <property type="match status" value="1"/>
</dbReference>
<dbReference type="InterPro" id="IPR006089">
    <property type="entry name" value="Acyl-CoA_DH_CS"/>
</dbReference>
<dbReference type="PROSITE" id="PS00073">
    <property type="entry name" value="ACYL_COA_DH_2"/>
    <property type="match status" value="1"/>
</dbReference>
<comment type="cofactor">
    <cofactor evidence="1 10">
        <name>FAD</name>
        <dbReference type="ChEBI" id="CHEBI:57692"/>
    </cofactor>
</comment>
<comment type="caution">
    <text evidence="14">The sequence shown here is derived from an EMBL/GenBank/DDBJ whole genome shotgun (WGS) entry which is preliminary data.</text>
</comment>
<dbReference type="InterPro" id="IPR009075">
    <property type="entry name" value="AcylCo_DH/oxidase_C"/>
</dbReference>
<feature type="domain" description="Acyl-CoA dehydrogenase/oxidase C-terminal" evidence="11">
    <location>
        <begin position="245"/>
        <end position="393"/>
    </location>
</feature>
<dbReference type="InterPro" id="IPR036250">
    <property type="entry name" value="AcylCo_DH-like_C"/>
</dbReference>
<evidence type="ECO:0000259" key="13">
    <source>
        <dbReference type="Pfam" id="PF02771"/>
    </source>
</evidence>
<organism evidence="14 15">
    <name type="scientific">Cytobacillus oceanisediminis</name>
    <dbReference type="NCBI Taxonomy" id="665099"/>
    <lineage>
        <taxon>Bacteria</taxon>
        <taxon>Bacillati</taxon>
        <taxon>Bacillota</taxon>
        <taxon>Bacilli</taxon>
        <taxon>Bacillales</taxon>
        <taxon>Bacillaceae</taxon>
        <taxon>Cytobacillus</taxon>
    </lineage>
</organism>
<dbReference type="AlphaFoldDB" id="A0A2V2ZVG8"/>
<keyword evidence="6 10" id="KW-0560">Oxidoreductase</keyword>
<dbReference type="InterPro" id="IPR046373">
    <property type="entry name" value="Acyl-CoA_Oxase/DH_mid-dom_sf"/>
</dbReference>
<dbReference type="FunFam" id="1.10.540.10:FF:000009">
    <property type="entry name" value="Probable acyl-CoA dehydrogenase"/>
    <property type="match status" value="1"/>
</dbReference>
<dbReference type="EMBL" id="QGTW01000006">
    <property type="protein sequence ID" value="PWW28412.1"/>
    <property type="molecule type" value="Genomic_DNA"/>
</dbReference>
<dbReference type="InterPro" id="IPR009100">
    <property type="entry name" value="AcylCoA_DH/oxidase_NM_dom_sf"/>
</dbReference>
<dbReference type="Gene3D" id="1.20.140.10">
    <property type="entry name" value="Butyryl-CoA Dehydrogenase, subunit A, domain 3"/>
    <property type="match status" value="1"/>
</dbReference>
<evidence type="ECO:0000313" key="15">
    <source>
        <dbReference type="Proteomes" id="UP000247150"/>
    </source>
</evidence>
<evidence type="ECO:0000256" key="5">
    <source>
        <dbReference type="ARBA" id="ARBA00022827"/>
    </source>
</evidence>
<dbReference type="SUPFAM" id="SSF56645">
    <property type="entry name" value="Acyl-CoA dehydrogenase NM domain-like"/>
    <property type="match status" value="1"/>
</dbReference>
<feature type="domain" description="Acyl-CoA dehydrogenase/oxidase N-terminal" evidence="13">
    <location>
        <begin position="22"/>
        <end position="132"/>
    </location>
</feature>